<dbReference type="Pfam" id="PF00400">
    <property type="entry name" value="WD40"/>
    <property type="match status" value="7"/>
</dbReference>
<evidence type="ECO:0008006" key="9">
    <source>
        <dbReference type="Google" id="ProtNLM"/>
    </source>
</evidence>
<protein>
    <recommendedName>
        <fullName evidence="9">Sperm-associated antigen 16 protein</fullName>
    </recommendedName>
</protein>
<dbReference type="SMART" id="SM00320">
    <property type="entry name" value="WD40"/>
    <property type="match status" value="7"/>
</dbReference>
<name>A0A8S2E0A6_9BILA</name>
<evidence type="ECO:0000313" key="8">
    <source>
        <dbReference type="Proteomes" id="UP000677228"/>
    </source>
</evidence>
<evidence type="ECO:0000313" key="6">
    <source>
        <dbReference type="EMBL" id="CAF1031122.1"/>
    </source>
</evidence>
<dbReference type="Proteomes" id="UP000677228">
    <property type="component" value="Unassembled WGS sequence"/>
</dbReference>
<evidence type="ECO:0000256" key="2">
    <source>
        <dbReference type="ARBA" id="ARBA00022737"/>
    </source>
</evidence>
<sequence>MTTVAAAPLRDIHASKEFKSGPDAVRIDLKNIDDVPYYVEKRYVRADENREEFDYEEVPVEEFYEEDKEDSLDVLIRTVKDLQKDHQSLASAIPKGTLATQPEAVDDFVRNFLVRMGMRKTMQQFQVEWHDLVSSGQIKTNTSGYLPEVYRENEELSERMKLLESEVDRFRKSAEKAREEFVKMKKERNYHRQHHNRIAQEKNNLVNFTKRLKQHLSQYEPQLDELKSKYDLAMREKMVHKLEKEKLQNQLNATKIPSFKSNETDGLGPTQTKLKELRQKEEKKKTVPQTNETINSSHPQDSEFPIDVGSNPYLNRFADDGAFHRSTLTLAKEIEAHDGPISCATIHPRKHVVVTVSDDRTWRMWAIPEGDMIMKGEGHTDWVSGCDFHPSGNKMATCSGDTSIKIWDFSQKKCVHTFTNHLLPVWSVNFHSCGDFIVSASQDRTLRLWDLNSLRCRAVMRGHQDSVHSAELLMFSNIVLSSSVDKTLMLWDARTGLAAHTFVGHVNPCNQATFNLRGDTIASCDSKGTVKLWDVRTVKSIVTLDFGPYSTNSVSFHPAGQLVSVASSDKTIKLYNIGSEQLIPLASHHDEVQFVKFDLKGQYMISTGRDRTLRVWS</sequence>
<gene>
    <name evidence="6" type="ORF">OVA965_LOCUS15992</name>
    <name evidence="7" type="ORF">TMI583_LOCUS16003</name>
</gene>
<dbReference type="InterPro" id="IPR050995">
    <property type="entry name" value="WD-F-box_domain-protein"/>
</dbReference>
<dbReference type="AlphaFoldDB" id="A0A8S2E0A6"/>
<feature type="compositionally biased region" description="Basic and acidic residues" evidence="5">
    <location>
        <begin position="276"/>
        <end position="285"/>
    </location>
</feature>
<dbReference type="PANTHER" id="PTHR14604">
    <property type="entry name" value="WD40 REPEAT PF20"/>
    <property type="match status" value="1"/>
</dbReference>
<feature type="repeat" description="WD" evidence="3">
    <location>
        <begin position="502"/>
        <end position="543"/>
    </location>
</feature>
<evidence type="ECO:0000313" key="7">
    <source>
        <dbReference type="EMBL" id="CAF3799387.1"/>
    </source>
</evidence>
<feature type="repeat" description="WD" evidence="3">
    <location>
        <begin position="334"/>
        <end position="375"/>
    </location>
</feature>
<dbReference type="InterPro" id="IPR001680">
    <property type="entry name" value="WD40_rpt"/>
</dbReference>
<dbReference type="PRINTS" id="PR00320">
    <property type="entry name" value="GPROTEINBRPT"/>
</dbReference>
<keyword evidence="2" id="KW-0677">Repeat</keyword>
<feature type="repeat" description="WD" evidence="3">
    <location>
        <begin position="585"/>
        <end position="617"/>
    </location>
</feature>
<dbReference type="PROSITE" id="PS50082">
    <property type="entry name" value="WD_REPEATS_2"/>
    <property type="match status" value="6"/>
</dbReference>
<dbReference type="InterPro" id="IPR015943">
    <property type="entry name" value="WD40/YVTN_repeat-like_dom_sf"/>
</dbReference>
<proteinExistence type="predicted"/>
<feature type="repeat" description="WD" evidence="3">
    <location>
        <begin position="418"/>
        <end position="459"/>
    </location>
</feature>
<reference evidence="6" key="1">
    <citation type="submission" date="2021-02" db="EMBL/GenBank/DDBJ databases">
        <authorList>
            <person name="Nowell W R."/>
        </authorList>
    </citation>
    <scope>NUCLEOTIDE SEQUENCE</scope>
</reference>
<feature type="coiled-coil region" evidence="4">
    <location>
        <begin position="146"/>
        <end position="250"/>
    </location>
</feature>
<dbReference type="InterPro" id="IPR020472">
    <property type="entry name" value="WD40_PAC1"/>
</dbReference>
<dbReference type="CDD" id="cd00200">
    <property type="entry name" value="WD40"/>
    <property type="match status" value="1"/>
</dbReference>
<dbReference type="GO" id="GO:0035082">
    <property type="term" value="P:axoneme assembly"/>
    <property type="evidence" value="ECO:0007669"/>
    <property type="project" value="TreeGrafter"/>
</dbReference>
<evidence type="ECO:0000256" key="5">
    <source>
        <dbReference type="SAM" id="MobiDB-lite"/>
    </source>
</evidence>
<feature type="repeat" description="WD" evidence="3">
    <location>
        <begin position="460"/>
        <end position="501"/>
    </location>
</feature>
<comment type="caution">
    <text evidence="6">The sequence shown here is derived from an EMBL/GenBank/DDBJ whole genome shotgun (WGS) entry which is preliminary data.</text>
</comment>
<dbReference type="Proteomes" id="UP000682733">
    <property type="component" value="Unassembled WGS sequence"/>
</dbReference>
<dbReference type="InterPro" id="IPR019775">
    <property type="entry name" value="WD40_repeat_CS"/>
</dbReference>
<dbReference type="Gene3D" id="2.130.10.10">
    <property type="entry name" value="YVTN repeat-like/Quinoprotein amine dehydrogenase"/>
    <property type="match status" value="2"/>
</dbReference>
<dbReference type="EMBL" id="CAJNOK010007318">
    <property type="protein sequence ID" value="CAF1031122.1"/>
    <property type="molecule type" value="Genomic_DNA"/>
</dbReference>
<dbReference type="InterPro" id="IPR036322">
    <property type="entry name" value="WD40_repeat_dom_sf"/>
</dbReference>
<feature type="repeat" description="WD" evidence="3">
    <location>
        <begin position="376"/>
        <end position="417"/>
    </location>
</feature>
<evidence type="ECO:0000256" key="4">
    <source>
        <dbReference type="SAM" id="Coils"/>
    </source>
</evidence>
<evidence type="ECO:0000256" key="1">
    <source>
        <dbReference type="ARBA" id="ARBA00022574"/>
    </source>
</evidence>
<keyword evidence="4" id="KW-0175">Coiled coil</keyword>
<dbReference type="PROSITE" id="PS50294">
    <property type="entry name" value="WD_REPEATS_REGION"/>
    <property type="match status" value="4"/>
</dbReference>
<dbReference type="PANTHER" id="PTHR14604:SF3">
    <property type="entry name" value="SPERM-ASSOCIATED ANTIGEN 16 PROTEIN"/>
    <property type="match status" value="1"/>
</dbReference>
<evidence type="ECO:0000256" key="3">
    <source>
        <dbReference type="PROSITE-ProRule" id="PRU00221"/>
    </source>
</evidence>
<feature type="region of interest" description="Disordered" evidence="5">
    <location>
        <begin position="276"/>
        <end position="305"/>
    </location>
</feature>
<dbReference type="GO" id="GO:1990716">
    <property type="term" value="C:axonemal central apparatus"/>
    <property type="evidence" value="ECO:0007669"/>
    <property type="project" value="TreeGrafter"/>
</dbReference>
<dbReference type="SUPFAM" id="SSF50978">
    <property type="entry name" value="WD40 repeat-like"/>
    <property type="match status" value="1"/>
</dbReference>
<dbReference type="PROSITE" id="PS00678">
    <property type="entry name" value="WD_REPEATS_1"/>
    <property type="match status" value="3"/>
</dbReference>
<keyword evidence="1 3" id="KW-0853">WD repeat</keyword>
<organism evidence="6 8">
    <name type="scientific">Didymodactylos carnosus</name>
    <dbReference type="NCBI Taxonomy" id="1234261"/>
    <lineage>
        <taxon>Eukaryota</taxon>
        <taxon>Metazoa</taxon>
        <taxon>Spiralia</taxon>
        <taxon>Gnathifera</taxon>
        <taxon>Rotifera</taxon>
        <taxon>Eurotatoria</taxon>
        <taxon>Bdelloidea</taxon>
        <taxon>Philodinida</taxon>
        <taxon>Philodinidae</taxon>
        <taxon>Didymodactylos</taxon>
    </lineage>
</organism>
<dbReference type="EMBL" id="CAJOBA010007330">
    <property type="protein sequence ID" value="CAF3799387.1"/>
    <property type="molecule type" value="Genomic_DNA"/>
</dbReference>
<accession>A0A8S2E0A6</accession>
<feature type="compositionally biased region" description="Polar residues" evidence="5">
    <location>
        <begin position="287"/>
        <end position="299"/>
    </location>
</feature>